<dbReference type="AlphaFoldDB" id="A0A0A9XKJ4"/>
<evidence type="ECO:0000256" key="2">
    <source>
        <dbReference type="SAM" id="SignalP"/>
    </source>
</evidence>
<feature type="compositionally biased region" description="Gly residues" evidence="1">
    <location>
        <begin position="139"/>
        <end position="148"/>
    </location>
</feature>
<proteinExistence type="predicted"/>
<name>A0A0A9XKJ4_LYGHE</name>
<protein>
    <submittedName>
        <fullName evidence="3">Halomucin</fullName>
    </submittedName>
</protein>
<evidence type="ECO:0000313" key="3">
    <source>
        <dbReference type="EMBL" id="JAG17605.1"/>
    </source>
</evidence>
<gene>
    <name evidence="3" type="primary">hmu_3</name>
    <name evidence="3" type="ORF">CM83_1217</name>
</gene>
<sequence>IILAVLLILYICGVFSKKDKDDDESPISKDGKNIKDLELDPAVDTLKKNGFTQSDEDLKNMLALSYIFSGMKKDDVKKIVEELNKKNGNQNGGAGASSTNNGNSSSSTKEGSSSSKSNGSSSSSAKSNDSSSSKNGKDGSSGKGGSSSKGGSSAKDSGSNKDVDKIEKFNKSFRSSVFAKDGVAKTLADDSKNKEAKELLLSMKETGACSPKAKVPSYQEIIKKYKIERIDKDNKKLDKQAECVFSKFVDEYE</sequence>
<reference evidence="3" key="2">
    <citation type="submission" date="2014-07" db="EMBL/GenBank/DDBJ databases">
        <authorList>
            <person name="Hull J."/>
        </authorList>
    </citation>
    <scope>NUCLEOTIDE SEQUENCE</scope>
</reference>
<keyword evidence="2" id="KW-0732">Signal</keyword>
<feature type="non-terminal residue" evidence="3">
    <location>
        <position position="253"/>
    </location>
</feature>
<feature type="chain" id="PRO_5002053002" evidence="2">
    <location>
        <begin position="17"/>
        <end position="253"/>
    </location>
</feature>
<organism evidence="3">
    <name type="scientific">Lygus hesperus</name>
    <name type="common">Western plant bug</name>
    <dbReference type="NCBI Taxonomy" id="30085"/>
    <lineage>
        <taxon>Eukaryota</taxon>
        <taxon>Metazoa</taxon>
        <taxon>Ecdysozoa</taxon>
        <taxon>Arthropoda</taxon>
        <taxon>Hexapoda</taxon>
        <taxon>Insecta</taxon>
        <taxon>Pterygota</taxon>
        <taxon>Neoptera</taxon>
        <taxon>Paraneoptera</taxon>
        <taxon>Hemiptera</taxon>
        <taxon>Heteroptera</taxon>
        <taxon>Panheteroptera</taxon>
        <taxon>Cimicomorpha</taxon>
        <taxon>Miridae</taxon>
        <taxon>Mirini</taxon>
        <taxon>Lygus</taxon>
    </lineage>
</organism>
<reference evidence="3" key="1">
    <citation type="journal article" date="2014" name="PLoS ONE">
        <title>Transcriptome-Based Identification of ABC Transporters in the Western Tarnished Plant Bug Lygus hesperus.</title>
        <authorList>
            <person name="Hull J.J."/>
            <person name="Chaney K."/>
            <person name="Geib S.M."/>
            <person name="Fabrick J.A."/>
            <person name="Brent C.S."/>
            <person name="Walsh D."/>
            <person name="Lavine L.C."/>
        </authorList>
    </citation>
    <scope>NUCLEOTIDE SEQUENCE</scope>
</reference>
<accession>A0A0A9XKJ4</accession>
<feature type="signal peptide" evidence="2">
    <location>
        <begin position="1"/>
        <end position="16"/>
    </location>
</feature>
<evidence type="ECO:0000256" key="1">
    <source>
        <dbReference type="SAM" id="MobiDB-lite"/>
    </source>
</evidence>
<feature type="non-terminal residue" evidence="3">
    <location>
        <position position="1"/>
    </location>
</feature>
<feature type="region of interest" description="Disordered" evidence="1">
    <location>
        <begin position="82"/>
        <end position="163"/>
    </location>
</feature>
<dbReference type="EMBL" id="GBHO01025999">
    <property type="protein sequence ID" value="JAG17605.1"/>
    <property type="molecule type" value="Transcribed_RNA"/>
</dbReference>
<feature type="compositionally biased region" description="Low complexity" evidence="1">
    <location>
        <begin position="96"/>
        <end position="134"/>
    </location>
</feature>